<dbReference type="InterPro" id="IPR036986">
    <property type="entry name" value="S4_RNA-bd_sf"/>
</dbReference>
<accession>A0A955I2L6</accession>
<dbReference type="Gene3D" id="3.10.290.10">
    <property type="entry name" value="RNA-binding S4 domain"/>
    <property type="match status" value="1"/>
</dbReference>
<evidence type="ECO:0000313" key="4">
    <source>
        <dbReference type="EMBL" id="MCA9376647.1"/>
    </source>
</evidence>
<gene>
    <name evidence="4" type="ORF">KC685_01875</name>
</gene>
<feature type="domain" description="Pseudouridine synthase RsuA/RluA-like" evidence="3">
    <location>
        <begin position="107"/>
        <end position="295"/>
    </location>
</feature>
<dbReference type="PANTHER" id="PTHR21600:SF44">
    <property type="entry name" value="RIBOSOMAL LARGE SUBUNIT PSEUDOURIDINE SYNTHASE D"/>
    <property type="match status" value="1"/>
</dbReference>
<dbReference type="PANTHER" id="PTHR21600">
    <property type="entry name" value="MITOCHONDRIAL RNA PSEUDOURIDINE SYNTHASE"/>
    <property type="match status" value="1"/>
</dbReference>
<dbReference type="EMBL" id="JAGQLN010000005">
    <property type="protein sequence ID" value="MCA9376647.1"/>
    <property type="molecule type" value="Genomic_DNA"/>
</dbReference>
<reference evidence="4" key="2">
    <citation type="journal article" date="2021" name="Microbiome">
        <title>Successional dynamics and alternative stable states in a saline activated sludge microbial community over 9 years.</title>
        <authorList>
            <person name="Wang Y."/>
            <person name="Ye J."/>
            <person name="Ju F."/>
            <person name="Liu L."/>
            <person name="Boyd J.A."/>
            <person name="Deng Y."/>
            <person name="Parks D.H."/>
            <person name="Jiang X."/>
            <person name="Yin X."/>
            <person name="Woodcroft B.J."/>
            <person name="Tyson G.W."/>
            <person name="Hugenholtz P."/>
            <person name="Polz M.F."/>
            <person name="Zhang T."/>
        </authorList>
    </citation>
    <scope>NUCLEOTIDE SEQUENCE</scope>
    <source>
        <strain evidence="4">HKST-UBA17</strain>
    </source>
</reference>
<dbReference type="GO" id="GO:0009982">
    <property type="term" value="F:pseudouridine synthase activity"/>
    <property type="evidence" value="ECO:0007669"/>
    <property type="project" value="InterPro"/>
</dbReference>
<evidence type="ECO:0000256" key="2">
    <source>
        <dbReference type="ARBA" id="ARBA00023235"/>
    </source>
</evidence>
<dbReference type="GO" id="GO:0000455">
    <property type="term" value="P:enzyme-directed rRNA pseudouridine synthesis"/>
    <property type="evidence" value="ECO:0007669"/>
    <property type="project" value="TreeGrafter"/>
</dbReference>
<evidence type="ECO:0000256" key="1">
    <source>
        <dbReference type="ARBA" id="ARBA00010876"/>
    </source>
</evidence>
<comment type="similarity">
    <text evidence="1">Belongs to the pseudouridine synthase RluA family.</text>
</comment>
<dbReference type="SUPFAM" id="SSF55174">
    <property type="entry name" value="Alpha-L RNA-binding motif"/>
    <property type="match status" value="1"/>
</dbReference>
<dbReference type="Pfam" id="PF00849">
    <property type="entry name" value="PseudoU_synth_2"/>
    <property type="match status" value="1"/>
</dbReference>
<reference evidence="4" key="1">
    <citation type="submission" date="2020-04" db="EMBL/GenBank/DDBJ databases">
        <authorList>
            <person name="Zhang T."/>
        </authorList>
    </citation>
    <scope>NUCLEOTIDE SEQUENCE</scope>
    <source>
        <strain evidence="4">HKST-UBA17</strain>
    </source>
</reference>
<dbReference type="InterPro" id="IPR006145">
    <property type="entry name" value="PsdUridine_synth_RsuA/RluA"/>
</dbReference>
<dbReference type="AlphaFoldDB" id="A0A955I2L6"/>
<keyword evidence="2" id="KW-0413">Isomerase</keyword>
<dbReference type="Proteomes" id="UP000741282">
    <property type="component" value="Unassembled WGS sequence"/>
</dbReference>
<dbReference type="Gene3D" id="3.30.2350.10">
    <property type="entry name" value="Pseudouridine synthase"/>
    <property type="match status" value="1"/>
</dbReference>
<organism evidence="4 5">
    <name type="scientific">Candidatus Dojkabacteria bacterium</name>
    <dbReference type="NCBI Taxonomy" id="2099670"/>
    <lineage>
        <taxon>Bacteria</taxon>
        <taxon>Candidatus Dojkabacteria</taxon>
    </lineage>
</organism>
<dbReference type="CDD" id="cd02869">
    <property type="entry name" value="PseudoU_synth_RluA_like"/>
    <property type="match status" value="1"/>
</dbReference>
<dbReference type="GO" id="GO:0140098">
    <property type="term" value="F:catalytic activity, acting on RNA"/>
    <property type="evidence" value="ECO:0007669"/>
    <property type="project" value="UniProtKB-ARBA"/>
</dbReference>
<evidence type="ECO:0000259" key="3">
    <source>
        <dbReference type="Pfam" id="PF00849"/>
    </source>
</evidence>
<proteinExistence type="inferred from homology"/>
<dbReference type="SUPFAM" id="SSF55120">
    <property type="entry name" value="Pseudouridine synthase"/>
    <property type="match status" value="1"/>
</dbReference>
<dbReference type="GO" id="GO:0003723">
    <property type="term" value="F:RNA binding"/>
    <property type="evidence" value="ECO:0007669"/>
    <property type="project" value="InterPro"/>
</dbReference>
<dbReference type="InterPro" id="IPR020103">
    <property type="entry name" value="PsdUridine_synth_cat_dom_sf"/>
</dbReference>
<evidence type="ECO:0000313" key="5">
    <source>
        <dbReference type="Proteomes" id="UP000741282"/>
    </source>
</evidence>
<sequence length="339" mass="38396">MLHSEVTEKDKGVRLDMFVLQLIRSLEVGTDVSTVSREQVQNILSDIVTINSLIKKPSYRLKQGDQVEMDQDRLMELLVNIREKRESINQIQPIRGDLEIIEESRSYLVLNKPRGLAVHPGIGNEQDNLANRVNWYFSSTGVDTAPLVRSGLVHRLDKPVGGLIIFAKDRSTQIDLADQFSRHTVLKIYHAHSSTALDVIGGENKEDLSEMPSELDRIITEWKEGGVDSISQTGWLNATGVIERDPLHRKRMWFRPTHATVGNSRNSVSFIRRYGDNELLIRIETGRTHQIRATLMYLGCPIDGDSLYSSKYDVPDQIDLTSVVLGIAVDGEDRVWRII</sequence>
<comment type="caution">
    <text evidence="4">The sequence shown here is derived from an EMBL/GenBank/DDBJ whole genome shotgun (WGS) entry which is preliminary data.</text>
</comment>
<name>A0A955I2L6_9BACT</name>
<protein>
    <submittedName>
        <fullName evidence="4">RluA family pseudouridine synthase</fullName>
    </submittedName>
</protein>
<dbReference type="InterPro" id="IPR050188">
    <property type="entry name" value="RluA_PseudoU_synthase"/>
</dbReference>